<accession>A0A929L4B6</accession>
<sequence length="379" mass="44768">MKKYTIEEIYILVGREDKTASVQFIPGTSSYQKYGPYITVTFLYTQDEREKMDEMIKEEPFTHSGIVKAEYLLNDIAPELIKELKETGIDTEHIWSISYFTAEPKNTFHSVELRTIKKIQIPLEVKPKGGDYDWVYGFNKKLVREGIGITPQQRSLYLALKLYYEEAELTDHERQEIYVAENQLVEQVEWEFLQIKLHREEISEKEIERLGQMINKKKKANMAVLDKYLQQVGSSLKKLAKDNIDQAVKLLMEVEKFKDRKLNVMGKIPVYLDIDGFLHVYMRHVEEMKVNDRFEHKDNFQWATEDVLTVMEKVIQAIDKEVQTFFVERPNTRYSRYGRESIYFEGDYYTLHIEPDGRISTFHKNRKKKAVAVEGQEQA</sequence>
<keyword evidence="2" id="KW-1185">Reference proteome</keyword>
<reference evidence="1" key="1">
    <citation type="submission" date="2020-10" db="EMBL/GenBank/DDBJ databases">
        <title>Mucilaginibacter mali sp. nov., isolated from rhizosphere soil of apple orchard.</title>
        <authorList>
            <person name="Lee J.-S."/>
            <person name="Kim H.S."/>
            <person name="Kim J.-S."/>
        </authorList>
    </citation>
    <scope>NUCLEOTIDE SEQUENCE</scope>
    <source>
        <strain evidence="1">KCTC 22746</strain>
    </source>
</reference>
<proteinExistence type="predicted"/>
<evidence type="ECO:0000313" key="1">
    <source>
        <dbReference type="EMBL" id="MBE9662986.1"/>
    </source>
</evidence>
<organism evidence="1 2">
    <name type="scientific">Mucilaginibacter myungsuensis</name>
    <dbReference type="NCBI Taxonomy" id="649104"/>
    <lineage>
        <taxon>Bacteria</taxon>
        <taxon>Pseudomonadati</taxon>
        <taxon>Bacteroidota</taxon>
        <taxon>Sphingobacteriia</taxon>
        <taxon>Sphingobacteriales</taxon>
        <taxon>Sphingobacteriaceae</taxon>
        <taxon>Mucilaginibacter</taxon>
    </lineage>
</organism>
<dbReference type="Proteomes" id="UP000622475">
    <property type="component" value="Unassembled WGS sequence"/>
</dbReference>
<dbReference type="AlphaFoldDB" id="A0A929L4B6"/>
<protein>
    <submittedName>
        <fullName evidence="1">Uncharacterized protein</fullName>
    </submittedName>
</protein>
<dbReference type="RefSeq" id="WP_194112220.1">
    <property type="nucleotide sequence ID" value="NZ_JADFFL010000005.1"/>
</dbReference>
<evidence type="ECO:0000313" key="2">
    <source>
        <dbReference type="Proteomes" id="UP000622475"/>
    </source>
</evidence>
<name>A0A929L4B6_9SPHI</name>
<comment type="caution">
    <text evidence="1">The sequence shown here is derived from an EMBL/GenBank/DDBJ whole genome shotgun (WGS) entry which is preliminary data.</text>
</comment>
<gene>
    <name evidence="1" type="ORF">IRJ16_13940</name>
</gene>
<dbReference type="EMBL" id="JADFFL010000005">
    <property type="protein sequence ID" value="MBE9662986.1"/>
    <property type="molecule type" value="Genomic_DNA"/>
</dbReference>